<dbReference type="Proteomes" id="UP000503336">
    <property type="component" value="Chromosome"/>
</dbReference>
<keyword evidence="1" id="KW-0328">Glycosyltransferase</keyword>
<evidence type="ECO:0000256" key="2">
    <source>
        <dbReference type="ARBA" id="ARBA00022679"/>
    </source>
</evidence>
<dbReference type="AlphaFoldDB" id="A0A7L5BSK1"/>
<dbReference type="SUPFAM" id="SSF75005">
    <property type="entry name" value="Arabinanase/levansucrase/invertase"/>
    <property type="match status" value="1"/>
</dbReference>
<sequence length="424" mass="47184">MVPVCLLPERIHGDAARVVVRHFPFPPETRSIDPAVDGRAHRIVETLRSLDDATIENELETLLADFENRHREVRQYFEDRYEAIARDLDLPTPARNAERALIGAYFCHEYSFEAAALMNPSVVLHPDQSGLGPDEIRFLMSLRAVGEGHISSITFRQGVLSSDGAMQLRPESRLAVAASPETGTDGHLRLQRQDGGPIEETVLFPVTQAHRGGLEDLRLVKFDDGDDSFYCGTYTAWSGREIASELLITRDFRSFDLRPISGCAARDKGMALFPRRIGGDYAMIVRQDAENLYFIRSADLSCWSAGEKIAGPMHTWELVQIGNCAPPVELDEGWLLLTHGVGAMRKYCIGAMLLDKDNPARVLGRSRTPLLSPSDVGREGYVPNVVYTCGALRHGDYMFMPFGIADCIVGFAMVRIDRFLETLV</sequence>
<name>A0A7L5BSK1_9RHOB</name>
<dbReference type="InterPro" id="IPR007184">
    <property type="entry name" value="Mannoside_phosphorylase"/>
</dbReference>
<keyword evidence="5" id="KW-1185">Reference proteome</keyword>
<proteinExistence type="inferred from homology"/>
<protein>
    <submittedName>
        <fullName evidence="4">Glycosidase</fullName>
    </submittedName>
</protein>
<keyword evidence="4" id="KW-0326">Glycosidase</keyword>
<accession>A0A7L5BSK1</accession>
<evidence type="ECO:0000256" key="1">
    <source>
        <dbReference type="ARBA" id="ARBA00022676"/>
    </source>
</evidence>
<evidence type="ECO:0000313" key="4">
    <source>
        <dbReference type="EMBL" id="QIE54390.1"/>
    </source>
</evidence>
<gene>
    <name evidence="4" type="ORF">G5B40_02415</name>
</gene>
<keyword evidence="4" id="KW-0378">Hydrolase</keyword>
<dbReference type="GO" id="GO:0016757">
    <property type="term" value="F:glycosyltransferase activity"/>
    <property type="evidence" value="ECO:0007669"/>
    <property type="project" value="UniProtKB-KW"/>
</dbReference>
<dbReference type="InterPro" id="IPR023296">
    <property type="entry name" value="Glyco_hydro_beta-prop_sf"/>
</dbReference>
<reference evidence="4 5" key="1">
    <citation type="submission" date="2020-02" db="EMBL/GenBank/DDBJ databases">
        <title>complete genome sequence of Rhodobacteraceae bacterium.</title>
        <authorList>
            <person name="Park J."/>
            <person name="Kim Y.-S."/>
            <person name="Kim K.-H."/>
        </authorList>
    </citation>
    <scope>NUCLEOTIDE SEQUENCE [LARGE SCALE GENOMIC DNA]</scope>
    <source>
        <strain evidence="4 5">RR4-56</strain>
    </source>
</reference>
<organism evidence="4 5">
    <name type="scientific">Pikeienuella piscinae</name>
    <dbReference type="NCBI Taxonomy" id="2748098"/>
    <lineage>
        <taxon>Bacteria</taxon>
        <taxon>Pseudomonadati</taxon>
        <taxon>Pseudomonadota</taxon>
        <taxon>Alphaproteobacteria</taxon>
        <taxon>Rhodobacterales</taxon>
        <taxon>Paracoccaceae</taxon>
        <taxon>Pikeienuella</taxon>
    </lineage>
</organism>
<comment type="similarity">
    <text evidence="3">Belongs to the glycosyl hydrolase 130 family.</text>
</comment>
<dbReference type="PANTHER" id="PTHR34106">
    <property type="entry name" value="GLYCOSIDASE"/>
    <property type="match status" value="1"/>
</dbReference>
<dbReference type="GO" id="GO:0016798">
    <property type="term" value="F:hydrolase activity, acting on glycosyl bonds"/>
    <property type="evidence" value="ECO:0007669"/>
    <property type="project" value="UniProtKB-KW"/>
</dbReference>
<dbReference type="Gene3D" id="2.115.10.20">
    <property type="entry name" value="Glycosyl hydrolase domain, family 43"/>
    <property type="match status" value="1"/>
</dbReference>
<evidence type="ECO:0000313" key="5">
    <source>
        <dbReference type="Proteomes" id="UP000503336"/>
    </source>
</evidence>
<dbReference type="CDD" id="cd18613">
    <property type="entry name" value="GH130"/>
    <property type="match status" value="1"/>
</dbReference>
<dbReference type="PANTHER" id="PTHR34106:SF4">
    <property type="entry name" value="BLL5143 PROTEIN"/>
    <property type="match status" value="1"/>
</dbReference>
<dbReference type="EMBL" id="CP049056">
    <property type="protein sequence ID" value="QIE54390.1"/>
    <property type="molecule type" value="Genomic_DNA"/>
</dbReference>
<dbReference type="Pfam" id="PF04041">
    <property type="entry name" value="Glyco_hydro_130"/>
    <property type="match status" value="1"/>
</dbReference>
<keyword evidence="2" id="KW-0808">Transferase</keyword>
<dbReference type="KEGG" id="hdh:G5B40_02415"/>
<evidence type="ECO:0000256" key="3">
    <source>
        <dbReference type="ARBA" id="ARBA00024356"/>
    </source>
</evidence>